<evidence type="ECO:0000259" key="1">
    <source>
        <dbReference type="Pfam" id="PF03101"/>
    </source>
</evidence>
<name>A0A484LN00_9ASTE</name>
<dbReference type="Proteomes" id="UP000595140">
    <property type="component" value="Unassembled WGS sequence"/>
</dbReference>
<accession>A0A484LN00</accession>
<protein>
    <recommendedName>
        <fullName evidence="1">FAR1 domain-containing protein</fullName>
    </recommendedName>
</protein>
<dbReference type="PANTHER" id="PTHR46328">
    <property type="entry name" value="FAR-RED IMPAIRED RESPONSIVE (FAR1) FAMILY PROTEIN-RELATED"/>
    <property type="match status" value="1"/>
</dbReference>
<evidence type="ECO:0000313" key="3">
    <source>
        <dbReference type="Proteomes" id="UP000595140"/>
    </source>
</evidence>
<evidence type="ECO:0000313" key="2">
    <source>
        <dbReference type="EMBL" id="VFQ77791.1"/>
    </source>
</evidence>
<proteinExistence type="predicted"/>
<sequence>MKFTSIEEIREHYLAYARSVGFPMRTRTTRKAKDRTPRSVTFVCNRQGNKKSKTQDVFHPFCFLLFV</sequence>
<dbReference type="InterPro" id="IPR004330">
    <property type="entry name" value="FAR1_DNA_bnd_dom"/>
</dbReference>
<feature type="domain" description="FAR1" evidence="1">
    <location>
        <begin position="12"/>
        <end position="56"/>
    </location>
</feature>
<dbReference type="EMBL" id="OOIL02001712">
    <property type="protein sequence ID" value="VFQ77791.1"/>
    <property type="molecule type" value="Genomic_DNA"/>
</dbReference>
<dbReference type="AlphaFoldDB" id="A0A484LN00"/>
<dbReference type="Pfam" id="PF03101">
    <property type="entry name" value="FAR1"/>
    <property type="match status" value="1"/>
</dbReference>
<gene>
    <name evidence="2" type="ORF">CCAM_LOCUS19567</name>
</gene>
<organism evidence="2 3">
    <name type="scientific">Cuscuta campestris</name>
    <dbReference type="NCBI Taxonomy" id="132261"/>
    <lineage>
        <taxon>Eukaryota</taxon>
        <taxon>Viridiplantae</taxon>
        <taxon>Streptophyta</taxon>
        <taxon>Embryophyta</taxon>
        <taxon>Tracheophyta</taxon>
        <taxon>Spermatophyta</taxon>
        <taxon>Magnoliopsida</taxon>
        <taxon>eudicotyledons</taxon>
        <taxon>Gunneridae</taxon>
        <taxon>Pentapetalae</taxon>
        <taxon>asterids</taxon>
        <taxon>lamiids</taxon>
        <taxon>Solanales</taxon>
        <taxon>Convolvulaceae</taxon>
        <taxon>Cuscuteae</taxon>
        <taxon>Cuscuta</taxon>
        <taxon>Cuscuta subgen. Grammica</taxon>
        <taxon>Cuscuta sect. Cleistogrammica</taxon>
    </lineage>
</organism>
<keyword evidence="3" id="KW-1185">Reference proteome</keyword>
<reference evidence="2 3" key="1">
    <citation type="submission" date="2018-04" db="EMBL/GenBank/DDBJ databases">
        <authorList>
            <person name="Vogel A."/>
        </authorList>
    </citation>
    <scope>NUCLEOTIDE SEQUENCE [LARGE SCALE GENOMIC DNA]</scope>
</reference>